<evidence type="ECO:0000313" key="3">
    <source>
        <dbReference type="Proteomes" id="UP000184330"/>
    </source>
</evidence>
<sequence length="294" mass="33080">MNMVTCLSDPLFQLGYNSNNKCLIRGVLQASSSDTDFVRNLGLTVLFEPEEAKAIADICSRTAGSPEDHPDEAQNVSSTSLPAGWDRDRVYSTNEIERATLPDANQELILAWRKADAELSTARLRATVAAHTDLVNASRVAAGLPTIEEAERSQRRWVLRILIWPHKVEVDGFGGYGGLREVLTGKLLWWLVNHETMDRKAFKEESVDSLLDREETATALLALEKEKAFVWGVDVNYDDNDDKEGNEYSGHFKISINYIPAKDKSTKELWEILQRQSPDELYSGGGEIYERTMR</sequence>
<name>A0A1L7XK18_9HELO</name>
<feature type="region of interest" description="Disordered" evidence="1">
    <location>
        <begin position="61"/>
        <end position="81"/>
    </location>
</feature>
<gene>
    <name evidence="2" type="ORF">PAC_15258</name>
</gene>
<protein>
    <submittedName>
        <fullName evidence="2">Uncharacterized protein</fullName>
    </submittedName>
</protein>
<organism evidence="2 3">
    <name type="scientific">Phialocephala subalpina</name>
    <dbReference type="NCBI Taxonomy" id="576137"/>
    <lineage>
        <taxon>Eukaryota</taxon>
        <taxon>Fungi</taxon>
        <taxon>Dikarya</taxon>
        <taxon>Ascomycota</taxon>
        <taxon>Pezizomycotina</taxon>
        <taxon>Leotiomycetes</taxon>
        <taxon>Helotiales</taxon>
        <taxon>Mollisiaceae</taxon>
        <taxon>Phialocephala</taxon>
        <taxon>Phialocephala fortinii species complex</taxon>
    </lineage>
</organism>
<accession>A0A1L7XK18</accession>
<evidence type="ECO:0000256" key="1">
    <source>
        <dbReference type="SAM" id="MobiDB-lite"/>
    </source>
</evidence>
<reference evidence="2 3" key="1">
    <citation type="submission" date="2016-03" db="EMBL/GenBank/DDBJ databases">
        <authorList>
            <person name="Ploux O."/>
        </authorList>
    </citation>
    <scope>NUCLEOTIDE SEQUENCE [LARGE SCALE GENOMIC DNA]</scope>
    <source>
        <strain evidence="2 3">UAMH 11012</strain>
    </source>
</reference>
<dbReference type="AlphaFoldDB" id="A0A1L7XK18"/>
<dbReference type="Proteomes" id="UP000184330">
    <property type="component" value="Unassembled WGS sequence"/>
</dbReference>
<dbReference type="EMBL" id="FJOG01000030">
    <property type="protein sequence ID" value="CZR65358.1"/>
    <property type="molecule type" value="Genomic_DNA"/>
</dbReference>
<keyword evidence="3" id="KW-1185">Reference proteome</keyword>
<evidence type="ECO:0000313" key="2">
    <source>
        <dbReference type="EMBL" id="CZR65358.1"/>
    </source>
</evidence>
<dbReference type="STRING" id="576137.A0A1L7XK18"/>
<proteinExistence type="predicted"/>